<gene>
    <name evidence="2" type="ORF">Din_004003</name>
    <name evidence="3" type="ORF">Din_004004</name>
</gene>
<dbReference type="EMBL" id="GHES01004003">
    <property type="protein sequence ID" value="MPA34562.1"/>
    <property type="molecule type" value="Transcribed_RNA"/>
</dbReference>
<dbReference type="Pfam" id="PF00226">
    <property type="entry name" value="DnaJ"/>
    <property type="match status" value="1"/>
</dbReference>
<dbReference type="PRINTS" id="PR00625">
    <property type="entry name" value="JDOMAIN"/>
</dbReference>
<dbReference type="PANTHER" id="PTHR45432">
    <property type="entry name" value="CHAPERONE PROTEIN DNAJ 11, CHLOROPLASTIC-LIKE"/>
    <property type="match status" value="1"/>
</dbReference>
<dbReference type="CDD" id="cd06257">
    <property type="entry name" value="DnaJ"/>
    <property type="match status" value="1"/>
</dbReference>
<proteinExistence type="predicted"/>
<dbReference type="SUPFAM" id="SSF46565">
    <property type="entry name" value="Chaperone J-domain"/>
    <property type="match status" value="1"/>
</dbReference>
<evidence type="ECO:0000313" key="3">
    <source>
        <dbReference type="EMBL" id="MPA34563.1"/>
    </source>
</evidence>
<dbReference type="Gene3D" id="1.10.287.110">
    <property type="entry name" value="DnaJ domain"/>
    <property type="match status" value="1"/>
</dbReference>
<dbReference type="InterPro" id="IPR036869">
    <property type="entry name" value="J_dom_sf"/>
</dbReference>
<dbReference type="InterPro" id="IPR018253">
    <property type="entry name" value="DnaJ_domain_CS"/>
</dbReference>
<accession>A0A5B6YRV5</accession>
<organism evidence="2">
    <name type="scientific">Davidia involucrata</name>
    <name type="common">Dove tree</name>
    <dbReference type="NCBI Taxonomy" id="16924"/>
    <lineage>
        <taxon>Eukaryota</taxon>
        <taxon>Viridiplantae</taxon>
        <taxon>Streptophyta</taxon>
        <taxon>Embryophyta</taxon>
        <taxon>Tracheophyta</taxon>
        <taxon>Spermatophyta</taxon>
        <taxon>Magnoliopsida</taxon>
        <taxon>eudicotyledons</taxon>
        <taxon>Gunneridae</taxon>
        <taxon>Pentapetalae</taxon>
        <taxon>asterids</taxon>
        <taxon>Cornales</taxon>
        <taxon>Nyssaceae</taxon>
        <taxon>Davidia</taxon>
    </lineage>
</organism>
<reference evidence="2" key="1">
    <citation type="submission" date="2019-08" db="EMBL/GenBank/DDBJ databases">
        <title>Reference gene set and small RNA set construction with multiple tissues from Davidia involucrata Baill.</title>
        <authorList>
            <person name="Yang H."/>
            <person name="Zhou C."/>
            <person name="Li G."/>
            <person name="Wang J."/>
            <person name="Gao P."/>
            <person name="Wang M."/>
            <person name="Wang R."/>
            <person name="Zhao Y."/>
        </authorList>
    </citation>
    <scope>NUCLEOTIDE SEQUENCE</scope>
    <source>
        <tissue evidence="2">Mixed with DoveR01_LX</tissue>
    </source>
</reference>
<evidence type="ECO:0000313" key="2">
    <source>
        <dbReference type="EMBL" id="MPA34562.1"/>
    </source>
</evidence>
<dbReference type="InterPro" id="IPR001623">
    <property type="entry name" value="DnaJ_domain"/>
</dbReference>
<feature type="domain" description="J" evidence="1">
    <location>
        <begin position="61"/>
        <end position="125"/>
    </location>
</feature>
<dbReference type="PANTHER" id="PTHR45432:SF2">
    <property type="entry name" value="CHAPERONE PROTEIN DNAJ 11, CHLOROPLASTIC"/>
    <property type="match status" value="1"/>
</dbReference>
<evidence type="ECO:0000259" key="1">
    <source>
        <dbReference type="PROSITE" id="PS50076"/>
    </source>
</evidence>
<protein>
    <recommendedName>
        <fullName evidence="1">J domain-containing protein</fullName>
    </recommendedName>
</protein>
<name>A0A5B6YRV5_DAVIN</name>
<dbReference type="PROSITE" id="PS00636">
    <property type="entry name" value="DNAJ_1"/>
    <property type="match status" value="1"/>
</dbReference>
<dbReference type="PROSITE" id="PS50076">
    <property type="entry name" value="DNAJ_2"/>
    <property type="match status" value="1"/>
</dbReference>
<dbReference type="SMART" id="SM00271">
    <property type="entry name" value="DnaJ"/>
    <property type="match status" value="1"/>
</dbReference>
<sequence>MIGTQTLPARTLPRLLPENRFSLPSATRSDRKMSFAGRNPCKATIHAFTETAPAVTRRPASLYEVLRVKQNATPVEIKTAYRSLAKLYHPDASHSESDGRDFINIHNAYATLSDPAARAVYDMSLGAGSGRRSFGYSTGNRSGFYPTRRWETDQCW</sequence>
<dbReference type="EMBL" id="GHES01004004">
    <property type="protein sequence ID" value="MPA34563.1"/>
    <property type="molecule type" value="Transcribed_RNA"/>
</dbReference>
<dbReference type="AlphaFoldDB" id="A0A5B6YRV5"/>